<keyword evidence="3" id="KW-0031">Aminopeptidase</keyword>
<dbReference type="Pfam" id="PF00557">
    <property type="entry name" value="Peptidase_M24"/>
    <property type="match status" value="1"/>
</dbReference>
<dbReference type="GO" id="GO:0004177">
    <property type="term" value="F:aminopeptidase activity"/>
    <property type="evidence" value="ECO:0007669"/>
    <property type="project" value="UniProtKB-KW"/>
</dbReference>
<name>A0A934Q704_9MICO</name>
<dbReference type="Gene3D" id="3.40.350.10">
    <property type="entry name" value="Creatinase/prolidase N-terminal domain"/>
    <property type="match status" value="1"/>
</dbReference>
<dbReference type="Pfam" id="PF01321">
    <property type="entry name" value="Creatinase_N"/>
    <property type="match status" value="1"/>
</dbReference>
<dbReference type="Proteomes" id="UP000608530">
    <property type="component" value="Unassembled WGS sequence"/>
</dbReference>
<dbReference type="InterPro" id="IPR036005">
    <property type="entry name" value="Creatinase/aminopeptidase-like"/>
</dbReference>
<dbReference type="RefSeq" id="WP_200115044.1">
    <property type="nucleotide sequence ID" value="NZ_JAEHOH010000009.1"/>
</dbReference>
<keyword evidence="3" id="KW-0378">Hydrolase</keyword>
<evidence type="ECO:0000259" key="1">
    <source>
        <dbReference type="Pfam" id="PF00557"/>
    </source>
</evidence>
<dbReference type="InterPro" id="IPR029149">
    <property type="entry name" value="Creatin/AminoP/Spt16_N"/>
</dbReference>
<comment type="caution">
    <text evidence="3">The sequence shown here is derived from an EMBL/GenBank/DDBJ whole genome shotgun (WGS) entry which is preliminary data.</text>
</comment>
<reference evidence="3" key="1">
    <citation type="submission" date="2020-12" db="EMBL/GenBank/DDBJ databases">
        <title>Leucobacter sp. CAS1, isolated from Chromium sludge.</title>
        <authorList>
            <person name="Xu Z."/>
        </authorList>
    </citation>
    <scope>NUCLEOTIDE SEQUENCE</scope>
    <source>
        <strain evidence="3">CSA1</strain>
    </source>
</reference>
<proteinExistence type="predicted"/>
<evidence type="ECO:0000313" key="3">
    <source>
        <dbReference type="EMBL" id="MBK0418901.1"/>
    </source>
</evidence>
<organism evidence="3 4">
    <name type="scientific">Leucobacter chromiisoli</name>
    <dbReference type="NCBI Taxonomy" id="2796471"/>
    <lineage>
        <taxon>Bacteria</taxon>
        <taxon>Bacillati</taxon>
        <taxon>Actinomycetota</taxon>
        <taxon>Actinomycetes</taxon>
        <taxon>Micrococcales</taxon>
        <taxon>Microbacteriaceae</taxon>
        <taxon>Leucobacter</taxon>
    </lineage>
</organism>
<dbReference type="PANTHER" id="PTHR46112:SF2">
    <property type="entry name" value="XAA-PRO AMINOPEPTIDASE P-RELATED"/>
    <property type="match status" value="1"/>
</dbReference>
<dbReference type="CDD" id="cd01066">
    <property type="entry name" value="APP_MetAP"/>
    <property type="match status" value="1"/>
</dbReference>
<dbReference type="SUPFAM" id="SSF55920">
    <property type="entry name" value="Creatinase/aminopeptidase"/>
    <property type="match status" value="1"/>
</dbReference>
<dbReference type="Gene3D" id="3.90.230.10">
    <property type="entry name" value="Creatinase/methionine aminopeptidase superfamily"/>
    <property type="match status" value="1"/>
</dbReference>
<evidence type="ECO:0000259" key="2">
    <source>
        <dbReference type="Pfam" id="PF01321"/>
    </source>
</evidence>
<feature type="domain" description="Creatinase N-terminal" evidence="2">
    <location>
        <begin position="17"/>
        <end position="139"/>
    </location>
</feature>
<accession>A0A934Q704</accession>
<dbReference type="SUPFAM" id="SSF53092">
    <property type="entry name" value="Creatinase/prolidase N-terminal domain"/>
    <property type="match status" value="1"/>
</dbReference>
<dbReference type="PANTHER" id="PTHR46112">
    <property type="entry name" value="AMINOPEPTIDASE"/>
    <property type="match status" value="1"/>
</dbReference>
<dbReference type="InterPro" id="IPR000587">
    <property type="entry name" value="Creatinase_N"/>
</dbReference>
<feature type="domain" description="Peptidase M24" evidence="1">
    <location>
        <begin position="179"/>
        <end position="381"/>
    </location>
</feature>
<evidence type="ECO:0000313" key="4">
    <source>
        <dbReference type="Proteomes" id="UP000608530"/>
    </source>
</evidence>
<keyword evidence="3" id="KW-0645">Protease</keyword>
<gene>
    <name evidence="3" type="ORF">JD276_07625</name>
</gene>
<protein>
    <submittedName>
        <fullName evidence="3">Aminopeptidase P family protein</fullName>
    </submittedName>
</protein>
<dbReference type="InterPro" id="IPR050659">
    <property type="entry name" value="Peptidase_M24B"/>
</dbReference>
<dbReference type="EMBL" id="JAEHOH010000009">
    <property type="protein sequence ID" value="MBK0418901.1"/>
    <property type="molecule type" value="Genomic_DNA"/>
</dbReference>
<dbReference type="InterPro" id="IPR000994">
    <property type="entry name" value="Pept_M24"/>
</dbReference>
<dbReference type="AlphaFoldDB" id="A0A934Q704"/>
<keyword evidence="4" id="KW-1185">Reference proteome</keyword>
<sequence>MTEAHRNLIAGPEYEERLRSLRGLLSDRGIDAALVWGRGGGSVDRGSDVRYLTGFYPVFPTIRDVPGVWSDRGLCALLVTADEAILFSDDPSAEDAAVGVTSSVARHGVSDRNLAGDVLDELGRRSGIGSLAVVAGDAMSGHHARILLGDPRFADREVVWDDGLVERLRLRKSEAEIALMRRAAAIAEEALEAGFARIAPGVPEAEVVAAMAEAVARNEAVLANAFVYTTPRGGEAEDNRLPVHSARSLQEGDVFTVDLSGVYAGYFFDLARSTVVGAEPTPEQNRAYELAKSSVDRVVERMLPGARLGDAAAAGSALLREAGIDPDDAEFAARGHGLGLGFEAPWVRDDSELVLEPGMIISIEQFATAGGTSATYERNILIGTDGPEDLVAVRDFWPAAEGKETE</sequence>